<protein>
    <recommendedName>
        <fullName evidence="4">Homogentisate 1,2-dioxygenase</fullName>
    </recommendedName>
</protein>
<evidence type="ECO:0008006" key="4">
    <source>
        <dbReference type="Google" id="ProtNLM"/>
    </source>
</evidence>
<keyword evidence="3" id="KW-1185">Reference proteome</keyword>
<reference evidence="2" key="1">
    <citation type="journal article" date="2016" name="Front. Microbiol.">
        <title>Genome Sequence of the Piezophilic, Mesophilic Sulfate-Reducing Bacterium Desulfovibrio indicus J2T.</title>
        <authorList>
            <person name="Cao J."/>
            <person name="Maignien L."/>
            <person name="Shao Z."/>
            <person name="Alain K."/>
            <person name="Jebbar M."/>
        </authorList>
    </citation>
    <scope>NUCLEOTIDE SEQUENCE</scope>
    <source>
        <strain evidence="2">DSM 16372</strain>
    </source>
</reference>
<comment type="caution">
    <text evidence="2">The sequence shown here is derived from an EMBL/GenBank/DDBJ whole genome shotgun (WGS) entry which is preliminary data.</text>
</comment>
<proteinExistence type="predicted"/>
<evidence type="ECO:0000313" key="3">
    <source>
        <dbReference type="Proteomes" id="UP001055247"/>
    </source>
</evidence>
<dbReference type="EMBL" id="BPQO01000013">
    <property type="protein sequence ID" value="GJD89696.1"/>
    <property type="molecule type" value="Genomic_DNA"/>
</dbReference>
<evidence type="ECO:0000256" key="1">
    <source>
        <dbReference type="SAM" id="SignalP"/>
    </source>
</evidence>
<feature type="chain" id="PRO_5043764093" description="Homogentisate 1,2-dioxygenase" evidence="1">
    <location>
        <begin position="38"/>
        <end position="184"/>
    </location>
</feature>
<name>A0AAV4ZP92_9HYPH</name>
<dbReference type="AlphaFoldDB" id="A0AAV4ZP92"/>
<feature type="signal peptide" evidence="1">
    <location>
        <begin position="1"/>
        <end position="37"/>
    </location>
</feature>
<accession>A0AAV4ZP92</accession>
<organism evidence="2 3">
    <name type="scientific">Methylobacterium hispanicum</name>
    <dbReference type="NCBI Taxonomy" id="270350"/>
    <lineage>
        <taxon>Bacteria</taxon>
        <taxon>Pseudomonadati</taxon>
        <taxon>Pseudomonadota</taxon>
        <taxon>Alphaproteobacteria</taxon>
        <taxon>Hyphomicrobiales</taxon>
        <taxon>Methylobacteriaceae</taxon>
        <taxon>Methylobacterium</taxon>
    </lineage>
</organism>
<evidence type="ECO:0000313" key="2">
    <source>
        <dbReference type="EMBL" id="GJD89696.1"/>
    </source>
</evidence>
<keyword evidence="1" id="KW-0732">Signal</keyword>
<dbReference type="Proteomes" id="UP001055247">
    <property type="component" value="Unassembled WGS sequence"/>
</dbReference>
<gene>
    <name evidence="2" type="ORF">BHAOGJBA_3226</name>
</gene>
<sequence>MTMRRPTSLLRAALLCAAGFAGALVGLPILSAAPAVAQEVPACERFAWSVQRELAAFAEPSLPVLAPGASLPAGTMAVSLRLRPAAEANFPVPPERAPKPDTFGGFVTAPAVPGGVYQVTVSSEAWIDVSQDGRTSLKSLGQSGQKGCPSVRKSLRFRLEPGPVTIQLSGAPVDQVAVGLFRAD</sequence>
<reference evidence="2" key="2">
    <citation type="submission" date="2021-08" db="EMBL/GenBank/DDBJ databases">
        <authorList>
            <person name="Tani A."/>
            <person name="Ola A."/>
            <person name="Ogura Y."/>
            <person name="Katsura K."/>
            <person name="Hayashi T."/>
        </authorList>
    </citation>
    <scope>NUCLEOTIDE SEQUENCE</scope>
    <source>
        <strain evidence="2">DSM 16372</strain>
    </source>
</reference>